<evidence type="ECO:0000256" key="3">
    <source>
        <dbReference type="ARBA" id="ARBA00030733"/>
    </source>
</evidence>
<dbReference type="AlphaFoldDB" id="A0ABD2B208"/>
<dbReference type="Pfam" id="PF09774">
    <property type="entry name" value="MIX23"/>
    <property type="match status" value="1"/>
</dbReference>
<evidence type="ECO:0000256" key="1">
    <source>
        <dbReference type="ARBA" id="ARBA00024204"/>
    </source>
</evidence>
<evidence type="ECO:0000256" key="2">
    <source>
        <dbReference type="ARBA" id="ARBA00024228"/>
    </source>
</evidence>
<dbReference type="EMBL" id="JAUDFV010000133">
    <property type="protein sequence ID" value="KAL2726750.1"/>
    <property type="molecule type" value="Genomic_DNA"/>
</dbReference>
<evidence type="ECO:0000313" key="5">
    <source>
        <dbReference type="Proteomes" id="UP001607302"/>
    </source>
</evidence>
<keyword evidence="5" id="KW-1185">Reference proteome</keyword>
<organism evidence="4 5">
    <name type="scientific">Vespula squamosa</name>
    <name type="common">Southern yellow jacket</name>
    <name type="synonym">Wasp</name>
    <dbReference type="NCBI Taxonomy" id="30214"/>
    <lineage>
        <taxon>Eukaryota</taxon>
        <taxon>Metazoa</taxon>
        <taxon>Ecdysozoa</taxon>
        <taxon>Arthropoda</taxon>
        <taxon>Hexapoda</taxon>
        <taxon>Insecta</taxon>
        <taxon>Pterygota</taxon>
        <taxon>Neoptera</taxon>
        <taxon>Endopterygota</taxon>
        <taxon>Hymenoptera</taxon>
        <taxon>Apocrita</taxon>
        <taxon>Aculeata</taxon>
        <taxon>Vespoidea</taxon>
        <taxon>Vespidae</taxon>
        <taxon>Vespinae</taxon>
        <taxon>Vespula</taxon>
    </lineage>
</organism>
<comment type="similarity">
    <text evidence="1">Belongs to the MIX23 family.</text>
</comment>
<evidence type="ECO:0000313" key="4">
    <source>
        <dbReference type="EMBL" id="KAL2726750.1"/>
    </source>
</evidence>
<protein>
    <recommendedName>
        <fullName evidence="2">Protein MIX23</fullName>
    </recommendedName>
    <alternativeName>
        <fullName evidence="3">Coiled-coil domain-containing protein 58</fullName>
    </alternativeName>
</protein>
<dbReference type="PANTHER" id="PTHR31905">
    <property type="entry name" value="COILED-COIL DOMAIN-CONTAINING PROTEIN 58"/>
    <property type="match status" value="1"/>
</dbReference>
<dbReference type="InterPro" id="IPR019171">
    <property type="entry name" value="MIX23"/>
</dbReference>
<gene>
    <name evidence="4" type="ORF">V1478_007028</name>
</gene>
<dbReference type="PANTHER" id="PTHR31905:SF2">
    <property type="entry name" value="PROTEIN MIX23"/>
    <property type="match status" value="1"/>
</dbReference>
<name>A0ABD2B208_VESSQ</name>
<proteinExistence type="inferred from homology"/>
<sequence length="143" mass="16817">MAAASVECVDFLEFQDTLRKMRQFDDKIIYMLNTTLPTESFKGEVNPTSKCKELYEEVQHSHIQRESAINKCLIIAKERVKHLKNQKENQGNDPIFIKSLRKEQNNLRLLQSELGVEEVLRNRTMQAYHDRCRSYYKPPTISP</sequence>
<accession>A0ABD2B208</accession>
<dbReference type="Proteomes" id="UP001607302">
    <property type="component" value="Unassembled WGS sequence"/>
</dbReference>
<reference evidence="4 5" key="1">
    <citation type="journal article" date="2024" name="Ann. Entomol. Soc. Am.">
        <title>Genomic analyses of the southern and eastern yellowjacket wasps (Hymenoptera: Vespidae) reveal evolutionary signatures of social life.</title>
        <authorList>
            <person name="Catto M.A."/>
            <person name="Caine P.B."/>
            <person name="Orr S.E."/>
            <person name="Hunt B.G."/>
            <person name="Goodisman M.A.D."/>
        </authorList>
    </citation>
    <scope>NUCLEOTIDE SEQUENCE [LARGE SCALE GENOMIC DNA]</scope>
    <source>
        <strain evidence="4">233</strain>
        <tissue evidence="4">Head and thorax</tissue>
    </source>
</reference>
<comment type="caution">
    <text evidence="4">The sequence shown here is derived from an EMBL/GenBank/DDBJ whole genome shotgun (WGS) entry which is preliminary data.</text>
</comment>